<comment type="caution">
    <text evidence="1">The sequence shown here is derived from an EMBL/GenBank/DDBJ whole genome shotgun (WGS) entry which is preliminary data.</text>
</comment>
<organism evidence="1 2">
    <name type="scientific">Candidatus Harrisonbacteria bacterium RIFCSPHIGHO2_02_FULL_42_16</name>
    <dbReference type="NCBI Taxonomy" id="1798404"/>
    <lineage>
        <taxon>Bacteria</taxon>
        <taxon>Candidatus Harrisoniibacteriota</taxon>
    </lineage>
</organism>
<dbReference type="STRING" id="1798404.A3B92_01780"/>
<dbReference type="EMBL" id="MHJG01000021">
    <property type="protein sequence ID" value="OGY63563.1"/>
    <property type="molecule type" value="Genomic_DNA"/>
</dbReference>
<accession>A0A1G1ZG67</accession>
<proteinExistence type="predicted"/>
<name>A0A1G1ZG67_9BACT</name>
<evidence type="ECO:0000313" key="1">
    <source>
        <dbReference type="EMBL" id="OGY63563.1"/>
    </source>
</evidence>
<dbReference type="AlphaFoldDB" id="A0A1G1ZG67"/>
<dbReference type="InterPro" id="IPR011051">
    <property type="entry name" value="RmlC_Cupin_sf"/>
</dbReference>
<protein>
    <recommendedName>
        <fullName evidence="3">Cupin type-1 domain-containing protein</fullName>
    </recommendedName>
</protein>
<dbReference type="Proteomes" id="UP000177960">
    <property type="component" value="Unassembled WGS sequence"/>
</dbReference>
<gene>
    <name evidence="1" type="ORF">A3B92_01780</name>
</gene>
<dbReference type="InterPro" id="IPR014710">
    <property type="entry name" value="RmlC-like_jellyroll"/>
</dbReference>
<sequence>MLELIVGTVVVRSEEVKKSLESIPVQGKKLLEPLKSIATQHDLPFNILEDKDVSDNLAEVHAVDGDLWLCLEGEAVFTLGGELVDPYEVKRRDGVSDSRELKAKKIQGGTNTVLKSGDYLWIPPGVPHVHNVPTGVARLVIIKIPKV</sequence>
<evidence type="ECO:0000313" key="2">
    <source>
        <dbReference type="Proteomes" id="UP000177960"/>
    </source>
</evidence>
<dbReference type="Gene3D" id="2.60.120.10">
    <property type="entry name" value="Jelly Rolls"/>
    <property type="match status" value="1"/>
</dbReference>
<dbReference type="SUPFAM" id="SSF51182">
    <property type="entry name" value="RmlC-like cupins"/>
    <property type="match status" value="1"/>
</dbReference>
<reference evidence="1 2" key="1">
    <citation type="journal article" date="2016" name="Nat. Commun.">
        <title>Thousands of microbial genomes shed light on interconnected biogeochemical processes in an aquifer system.</title>
        <authorList>
            <person name="Anantharaman K."/>
            <person name="Brown C.T."/>
            <person name="Hug L.A."/>
            <person name="Sharon I."/>
            <person name="Castelle C.J."/>
            <person name="Probst A.J."/>
            <person name="Thomas B.C."/>
            <person name="Singh A."/>
            <person name="Wilkins M.J."/>
            <person name="Karaoz U."/>
            <person name="Brodie E.L."/>
            <person name="Williams K.H."/>
            <person name="Hubbard S.S."/>
            <person name="Banfield J.F."/>
        </authorList>
    </citation>
    <scope>NUCLEOTIDE SEQUENCE [LARGE SCALE GENOMIC DNA]</scope>
</reference>
<evidence type="ECO:0008006" key="3">
    <source>
        <dbReference type="Google" id="ProtNLM"/>
    </source>
</evidence>